<feature type="binding site" evidence="7">
    <location>
        <position position="42"/>
    </location>
    <ligand>
        <name>Mg(2+)</name>
        <dbReference type="ChEBI" id="CHEBI:18420"/>
    </ligand>
</feature>
<feature type="binding site" evidence="7">
    <location>
        <position position="437"/>
    </location>
    <ligand>
        <name>Mg(2+)</name>
        <dbReference type="ChEBI" id="CHEBI:18420"/>
    </ligand>
</feature>
<keyword evidence="6 8" id="KW-0560">Oxidoreductase</keyword>
<evidence type="ECO:0000313" key="8">
    <source>
        <dbReference type="EMBL" id="EXI86745.1"/>
    </source>
</evidence>
<evidence type="ECO:0000256" key="7">
    <source>
        <dbReference type="PIRSR" id="PIRSR601501-1"/>
    </source>
</evidence>
<keyword evidence="7" id="KW-0460">Magnesium</keyword>
<dbReference type="PROSITE" id="PS00507">
    <property type="entry name" value="NI_HGENASE_L_1"/>
    <property type="match status" value="1"/>
</dbReference>
<dbReference type="InterPro" id="IPR050867">
    <property type="entry name" value="NiFe/NiFeSe_hydrgnase_LSU"/>
</dbReference>
<evidence type="ECO:0000313" key="9">
    <source>
        <dbReference type="Proteomes" id="UP000022141"/>
    </source>
</evidence>
<feature type="binding site" evidence="7">
    <location>
        <position position="64"/>
    </location>
    <ligand>
        <name>Fe cation</name>
        <dbReference type="ChEBI" id="CHEBI:24875"/>
    </ligand>
</feature>
<feature type="binding site" evidence="7">
    <location>
        <position position="489"/>
    </location>
    <ligand>
        <name>Fe cation</name>
        <dbReference type="ChEBI" id="CHEBI:24875"/>
    </ligand>
</feature>
<evidence type="ECO:0000256" key="1">
    <source>
        <dbReference type="ARBA" id="ARBA00001967"/>
    </source>
</evidence>
<gene>
    <name evidence="8" type="ORF">AW11_02915</name>
</gene>
<dbReference type="Gene3D" id="1.10.645.10">
    <property type="entry name" value="Cytochrome-c3 Hydrogenase, chain B"/>
    <property type="match status" value="1"/>
</dbReference>
<dbReference type="eggNOG" id="COG0374">
    <property type="taxonomic scope" value="Bacteria"/>
</dbReference>
<dbReference type="PATRIC" id="fig|1454004.3.peg.3009"/>
<name>A0A011QCB7_ACCRE</name>
<evidence type="ECO:0000256" key="5">
    <source>
        <dbReference type="ARBA" id="ARBA00022723"/>
    </source>
</evidence>
<dbReference type="GO" id="GO:0008901">
    <property type="term" value="F:ferredoxin hydrogenase activity"/>
    <property type="evidence" value="ECO:0007669"/>
    <property type="project" value="InterPro"/>
</dbReference>
<comment type="cofactor">
    <cofactor evidence="7">
        <name>Fe cation</name>
        <dbReference type="ChEBI" id="CHEBI:24875"/>
    </cofactor>
</comment>
<dbReference type="InterPro" id="IPR018194">
    <property type="entry name" value="Ni-dep_hyd_lsu_Ni_BS"/>
</dbReference>
<dbReference type="InterPro" id="IPR029014">
    <property type="entry name" value="NiFe-Hase_large"/>
</dbReference>
<dbReference type="EC" id="1.12.99.6" evidence="8"/>
<dbReference type="GO" id="GO:0030313">
    <property type="term" value="C:cell envelope"/>
    <property type="evidence" value="ECO:0007669"/>
    <property type="project" value="UniProtKB-SubCell"/>
</dbReference>
<dbReference type="GO" id="GO:0016151">
    <property type="term" value="F:nickel cation binding"/>
    <property type="evidence" value="ECO:0007669"/>
    <property type="project" value="InterPro"/>
</dbReference>
<keyword evidence="7" id="KW-0408">Iron</keyword>
<dbReference type="PANTHER" id="PTHR42958">
    <property type="entry name" value="HYDROGENASE-2 LARGE CHAIN"/>
    <property type="match status" value="1"/>
</dbReference>
<keyword evidence="4 7" id="KW-0533">Nickel</keyword>
<evidence type="ECO:0000256" key="2">
    <source>
        <dbReference type="ARBA" id="ARBA00004196"/>
    </source>
</evidence>
<dbReference type="PANTHER" id="PTHR42958:SF4">
    <property type="entry name" value="HYDROGENASE EXPRESSION_FORMATION PROTEIN HUPK"/>
    <property type="match status" value="1"/>
</dbReference>
<protein>
    <submittedName>
        <fullName evidence="8">Periplasmic [NiFeSe] hydrogenase large subunit</fullName>
        <ecNumber evidence="8">1.12.99.6</ecNumber>
    </submittedName>
</protein>
<dbReference type="SUPFAM" id="SSF56762">
    <property type="entry name" value="HydB/Nqo4-like"/>
    <property type="match status" value="1"/>
</dbReference>
<sequence length="492" mass="53706">MSRRLTIGPFNRVEGDLEVTLDIADGRVESAQVCSSLYRGFEQILIAKHPLDALVIVPRICGICSLSQSAAAAAALADATGLPMPANGRLASKLILACENLADHLTHFYLFFMPDFARAAYRGRAWHALAERRFQADVGEALREVLPARADWLRLMGYLAGKWPHSLALQPGGTTRAITATEKVRLLTVLREFRAFLSSRVFGDTLENVSALHRADQLSAWAQGRAGDFPRFLDIAADLGLERIGRASDTFLSYGAYAQQGGAGRQDDHREHLFARGVWRDGVLAFDEALISEDVAHAWLFGEQPVHPREGETRPLIAEFADQPDAYTWCKAPRYGSRVAETGALARQMVDGHPLLRALVAANGGSVLARVVARLFEIALVVPAMEGWVRALTPGEPFCHQWQLPDQASAVGLVEAARGALGHWLHIERGRIARYQIIAPTTWNFSPRDAGGVPGALEQALVGLPVGEDESVPLAVQHVVRSFDPCMVCTVH</sequence>
<evidence type="ECO:0000256" key="6">
    <source>
        <dbReference type="ARBA" id="ARBA00023002"/>
    </source>
</evidence>
<reference evidence="8" key="1">
    <citation type="submission" date="2014-02" db="EMBL/GenBank/DDBJ databases">
        <title>Expanding our view of genomic diversity in Candidatus Accumulibacter clades.</title>
        <authorList>
            <person name="Skennerton C.T."/>
            <person name="Barr J.J."/>
            <person name="Slater F.R."/>
            <person name="Bond P.L."/>
            <person name="Tyson G.W."/>
        </authorList>
    </citation>
    <scope>NUCLEOTIDE SEQUENCE [LARGE SCALE GENOMIC DNA]</scope>
</reference>
<dbReference type="EMBL" id="JEMY01000041">
    <property type="protein sequence ID" value="EXI86745.1"/>
    <property type="molecule type" value="Genomic_DNA"/>
</dbReference>
<comment type="cofactor">
    <cofactor evidence="1 7">
        <name>Ni(2+)</name>
        <dbReference type="ChEBI" id="CHEBI:49786"/>
    </cofactor>
</comment>
<proteinExistence type="inferred from homology"/>
<organism evidence="8 9">
    <name type="scientific">Accumulibacter regalis</name>
    <dbReference type="NCBI Taxonomy" id="522306"/>
    <lineage>
        <taxon>Bacteria</taxon>
        <taxon>Pseudomonadati</taxon>
        <taxon>Pseudomonadota</taxon>
        <taxon>Betaproteobacteria</taxon>
        <taxon>Candidatus Accumulibacter</taxon>
    </lineage>
</organism>
<keyword evidence="9" id="KW-1185">Reference proteome</keyword>
<feature type="binding site" evidence="7">
    <location>
        <position position="64"/>
    </location>
    <ligand>
        <name>Ni(2+)</name>
        <dbReference type="ChEBI" id="CHEBI:49786"/>
    </ligand>
</feature>
<dbReference type="Pfam" id="PF00374">
    <property type="entry name" value="NiFeSe_Hases"/>
    <property type="match status" value="2"/>
</dbReference>
<dbReference type="Proteomes" id="UP000022141">
    <property type="component" value="Unassembled WGS sequence"/>
</dbReference>
<accession>A0A011QCB7</accession>
<evidence type="ECO:0000256" key="3">
    <source>
        <dbReference type="ARBA" id="ARBA00009292"/>
    </source>
</evidence>
<dbReference type="STRING" id="1454004.AW11_02915"/>
<feature type="binding site" evidence="7">
    <location>
        <position position="61"/>
    </location>
    <ligand>
        <name>Ni(2+)</name>
        <dbReference type="ChEBI" id="CHEBI:49786"/>
    </ligand>
</feature>
<comment type="similarity">
    <text evidence="3">Belongs to the [NiFe]/[NiFeSe] hydrogenase large subunit family.</text>
</comment>
<comment type="caution">
    <text evidence="8">The sequence shown here is derived from an EMBL/GenBank/DDBJ whole genome shotgun (WGS) entry which is preliminary data.</text>
</comment>
<feature type="binding site" evidence="7">
    <location>
        <position position="486"/>
    </location>
    <ligand>
        <name>Ni(2+)</name>
        <dbReference type="ChEBI" id="CHEBI:49786"/>
    </ligand>
</feature>
<dbReference type="GO" id="GO:0033748">
    <property type="term" value="F:hydrogenase (acceptor) activity"/>
    <property type="evidence" value="ECO:0007669"/>
    <property type="project" value="UniProtKB-EC"/>
</dbReference>
<keyword evidence="5 7" id="KW-0479">Metal-binding</keyword>
<dbReference type="InterPro" id="IPR001501">
    <property type="entry name" value="Ni-dep_hyd_lsu"/>
</dbReference>
<dbReference type="AlphaFoldDB" id="A0A011QCB7"/>
<comment type="subcellular location">
    <subcellularLocation>
        <location evidence="2">Cell envelope</location>
    </subcellularLocation>
</comment>
<feature type="binding site" evidence="7">
    <location>
        <position position="492"/>
    </location>
    <ligand>
        <name>Mg(2+)</name>
        <dbReference type="ChEBI" id="CHEBI:18420"/>
    </ligand>
</feature>
<evidence type="ECO:0000256" key="4">
    <source>
        <dbReference type="ARBA" id="ARBA00022596"/>
    </source>
</evidence>